<comment type="caution">
    <text evidence="1">The sequence shown here is derived from an EMBL/GenBank/DDBJ whole genome shotgun (WGS) entry which is preliminary data.</text>
</comment>
<sequence>MQSSRNYIVFPSAIRKVGCAPYRLNRMRRDPYNDKRVMHYDWKLCQTLIKIFHEHRLSSVEIKKLINTPEKLSDKKSIFKMIWRQ</sequence>
<reference evidence="1 2" key="1">
    <citation type="journal article" date="2017" name="Curr. Biol.">
        <title>The Evolution of Venom by Co-option of Single-Copy Genes.</title>
        <authorList>
            <person name="Martinson E.O."/>
            <person name="Mrinalini"/>
            <person name="Kelkar Y.D."/>
            <person name="Chang C.H."/>
            <person name="Werren J.H."/>
        </authorList>
    </citation>
    <scope>NUCLEOTIDE SEQUENCE [LARGE SCALE GENOMIC DNA]</scope>
    <source>
        <strain evidence="1 2">Alberta</strain>
        <tissue evidence="1">Whole body</tissue>
    </source>
</reference>
<name>A0A232EZ61_9HYME</name>
<evidence type="ECO:0000313" key="1">
    <source>
        <dbReference type="EMBL" id="OXU23645.1"/>
    </source>
</evidence>
<evidence type="ECO:0000313" key="2">
    <source>
        <dbReference type="Proteomes" id="UP000215335"/>
    </source>
</evidence>
<dbReference type="Proteomes" id="UP000215335">
    <property type="component" value="Unassembled WGS sequence"/>
</dbReference>
<protein>
    <submittedName>
        <fullName evidence="1">Uncharacterized protein</fullName>
    </submittedName>
</protein>
<gene>
    <name evidence="1" type="ORF">TSAR_010110</name>
</gene>
<keyword evidence="2" id="KW-1185">Reference proteome</keyword>
<accession>A0A232EZ61</accession>
<proteinExistence type="predicted"/>
<dbReference type="EMBL" id="NNAY01001540">
    <property type="protein sequence ID" value="OXU23645.1"/>
    <property type="molecule type" value="Genomic_DNA"/>
</dbReference>
<organism evidence="1 2">
    <name type="scientific">Trichomalopsis sarcophagae</name>
    <dbReference type="NCBI Taxonomy" id="543379"/>
    <lineage>
        <taxon>Eukaryota</taxon>
        <taxon>Metazoa</taxon>
        <taxon>Ecdysozoa</taxon>
        <taxon>Arthropoda</taxon>
        <taxon>Hexapoda</taxon>
        <taxon>Insecta</taxon>
        <taxon>Pterygota</taxon>
        <taxon>Neoptera</taxon>
        <taxon>Endopterygota</taxon>
        <taxon>Hymenoptera</taxon>
        <taxon>Apocrita</taxon>
        <taxon>Proctotrupomorpha</taxon>
        <taxon>Chalcidoidea</taxon>
        <taxon>Pteromalidae</taxon>
        <taxon>Pteromalinae</taxon>
        <taxon>Trichomalopsis</taxon>
    </lineage>
</organism>
<dbReference type="AlphaFoldDB" id="A0A232EZ61"/>